<dbReference type="Pfam" id="PF00069">
    <property type="entry name" value="Pkinase"/>
    <property type="match status" value="1"/>
</dbReference>
<evidence type="ECO:0000256" key="4">
    <source>
        <dbReference type="ARBA" id="ARBA00022741"/>
    </source>
</evidence>
<dbReference type="InterPro" id="IPR045270">
    <property type="entry name" value="STKc_AGC"/>
</dbReference>
<reference evidence="11" key="1">
    <citation type="journal article" date="2019" name="Nat. Commun.">
        <title>Expansion of phycobilisome linker gene families in mesophilic red algae.</title>
        <authorList>
            <person name="Lee J."/>
            <person name="Kim D."/>
            <person name="Bhattacharya D."/>
            <person name="Yoon H.S."/>
        </authorList>
    </citation>
    <scope>NUCLEOTIDE SEQUENCE [LARGE SCALE GENOMIC DNA]</scope>
    <source>
        <strain evidence="11">CCMP 1328</strain>
    </source>
</reference>
<dbReference type="EMBL" id="VRMN01000001">
    <property type="protein sequence ID" value="KAA8498576.1"/>
    <property type="molecule type" value="Genomic_DNA"/>
</dbReference>
<dbReference type="Proteomes" id="UP000324585">
    <property type="component" value="Unassembled WGS sequence"/>
</dbReference>
<dbReference type="PROSITE" id="PS50011">
    <property type="entry name" value="PROTEIN_KINASE_DOM"/>
    <property type="match status" value="1"/>
</dbReference>
<feature type="compositionally biased region" description="Basic and acidic residues" evidence="8">
    <location>
        <begin position="31"/>
        <end position="47"/>
    </location>
</feature>
<dbReference type="CDD" id="cd05123">
    <property type="entry name" value="STKc_AGC"/>
    <property type="match status" value="1"/>
</dbReference>
<proteinExistence type="predicted"/>
<evidence type="ECO:0000259" key="9">
    <source>
        <dbReference type="PROSITE" id="PS50011"/>
    </source>
</evidence>
<keyword evidence="11" id="KW-1185">Reference proteome</keyword>
<feature type="domain" description="Protein kinase" evidence="9">
    <location>
        <begin position="103"/>
        <end position="366"/>
    </location>
</feature>
<organism evidence="10 11">
    <name type="scientific">Porphyridium purpureum</name>
    <name type="common">Red alga</name>
    <name type="synonym">Porphyridium cruentum</name>
    <dbReference type="NCBI Taxonomy" id="35688"/>
    <lineage>
        <taxon>Eukaryota</taxon>
        <taxon>Rhodophyta</taxon>
        <taxon>Bangiophyceae</taxon>
        <taxon>Porphyridiales</taxon>
        <taxon>Porphyridiaceae</taxon>
        <taxon>Porphyridium</taxon>
    </lineage>
</organism>
<sequence>MAGAEHPLQQQDAVEELVFDELHFGSLSLHGSREGSKTKDAEGRTGAERSAANSGHSLHGGSGKISSALDVNKHQRARALDTTLVSELRPPRPQSSASRLDSFRMVRLIGKGGFGKVYLVVHVPTSGAYAMKVMRKDKLVQGNDVKMAQTERNVMALLTLKQHADEEQTRPFVVRLFCAFQTKYRLYLVMDYINGGELTYHLKRERMFSEEHVRFYAAQIVLAIEFLHSHGVLHRDLKPENVLLDRFGNAMLTDFGLAKENFIDLTHSWCGTEDYIAPEIVANEGHGEAADWFSLGALLYDMMTGSPPFYDKKQSRAQLHQRILRAKFKLPSYMSSEGHSLLKALMKRDPAERLCRAADVKKHPWFRRINWRLMERREVPAPICVIPAEKVELSPTAALHLSPSLMSKVISPQMVTPPDFVSYLGTVDANGGAGQMGTSSDRDHFEGFSFVAPGLQSWFQGSSPMLGSPERAASMSRWGEEEDRPHESNSPAKFVVEGCLPRLQMSLDEIVQSKHEQLDNLQGSNKPAVHTDLDLHRSLAEAATQPEQLQGQSSASSCVADVTARSTFTFVVSPTVPTSTETGCGTSGWGSHQPRTKPTSLGIPILPEGELHPLEREICDDMLEAVQIMPLELESSSVTGLSEHHSPLS</sequence>
<evidence type="ECO:0000256" key="1">
    <source>
        <dbReference type="ARBA" id="ARBA00022527"/>
    </source>
</evidence>
<name>A0A5J4Z4J5_PORPP</name>
<dbReference type="InterPro" id="IPR011009">
    <property type="entry name" value="Kinase-like_dom_sf"/>
</dbReference>
<evidence type="ECO:0000256" key="3">
    <source>
        <dbReference type="ARBA" id="ARBA00022679"/>
    </source>
</evidence>
<dbReference type="Gene3D" id="3.30.200.20">
    <property type="entry name" value="Phosphorylase Kinase, domain 1"/>
    <property type="match status" value="1"/>
</dbReference>
<evidence type="ECO:0000256" key="7">
    <source>
        <dbReference type="PROSITE-ProRule" id="PRU10141"/>
    </source>
</evidence>
<accession>A0A5J4Z4J5</accession>
<dbReference type="PANTHER" id="PTHR24351">
    <property type="entry name" value="RIBOSOMAL PROTEIN S6 KINASE"/>
    <property type="match status" value="1"/>
</dbReference>
<feature type="binding site" evidence="7">
    <location>
        <position position="132"/>
    </location>
    <ligand>
        <name>ATP</name>
        <dbReference type="ChEBI" id="CHEBI:30616"/>
    </ligand>
</feature>
<dbReference type="PROSITE" id="PS00107">
    <property type="entry name" value="PROTEIN_KINASE_ATP"/>
    <property type="match status" value="1"/>
</dbReference>
<dbReference type="Gene3D" id="1.10.510.10">
    <property type="entry name" value="Transferase(Phosphotransferase) domain 1"/>
    <property type="match status" value="1"/>
</dbReference>
<feature type="region of interest" description="Disordered" evidence="8">
    <location>
        <begin position="29"/>
        <end position="71"/>
    </location>
</feature>
<dbReference type="SMART" id="SM00220">
    <property type="entry name" value="S_TKc"/>
    <property type="match status" value="1"/>
</dbReference>
<keyword evidence="4 7" id="KW-0547">Nucleotide-binding</keyword>
<dbReference type="GO" id="GO:0004674">
    <property type="term" value="F:protein serine/threonine kinase activity"/>
    <property type="evidence" value="ECO:0007669"/>
    <property type="project" value="UniProtKB-KW"/>
</dbReference>
<protein>
    <submittedName>
        <fullName evidence="10">Serine/threonine-protein kinase AtPK2/AtPK19</fullName>
    </submittedName>
</protein>
<evidence type="ECO:0000256" key="2">
    <source>
        <dbReference type="ARBA" id="ARBA00022553"/>
    </source>
</evidence>
<comment type="caution">
    <text evidence="10">The sequence shown here is derived from an EMBL/GenBank/DDBJ whole genome shotgun (WGS) entry which is preliminary data.</text>
</comment>
<evidence type="ECO:0000256" key="6">
    <source>
        <dbReference type="ARBA" id="ARBA00022840"/>
    </source>
</evidence>
<gene>
    <name evidence="10" type="ORF">FVE85_6161</name>
</gene>
<dbReference type="AlphaFoldDB" id="A0A5J4Z4J5"/>
<dbReference type="InterPro" id="IPR008271">
    <property type="entry name" value="Ser/Thr_kinase_AS"/>
</dbReference>
<keyword evidence="2" id="KW-0597">Phosphoprotein</keyword>
<dbReference type="InterPro" id="IPR000719">
    <property type="entry name" value="Prot_kinase_dom"/>
</dbReference>
<dbReference type="OrthoDB" id="63267at2759"/>
<dbReference type="FunFam" id="1.10.510.10:FF:000048">
    <property type="entry name" value="Protein kinase C"/>
    <property type="match status" value="1"/>
</dbReference>
<dbReference type="GO" id="GO:0005524">
    <property type="term" value="F:ATP binding"/>
    <property type="evidence" value="ECO:0007669"/>
    <property type="project" value="UniProtKB-UniRule"/>
</dbReference>
<dbReference type="SUPFAM" id="SSF56112">
    <property type="entry name" value="Protein kinase-like (PK-like)"/>
    <property type="match status" value="1"/>
</dbReference>
<feature type="region of interest" description="Disordered" evidence="8">
    <location>
        <begin position="462"/>
        <end position="492"/>
    </location>
</feature>
<dbReference type="PROSITE" id="PS00108">
    <property type="entry name" value="PROTEIN_KINASE_ST"/>
    <property type="match status" value="1"/>
</dbReference>
<keyword evidence="5 10" id="KW-0418">Kinase</keyword>
<evidence type="ECO:0000313" key="11">
    <source>
        <dbReference type="Proteomes" id="UP000324585"/>
    </source>
</evidence>
<dbReference type="InterPro" id="IPR017441">
    <property type="entry name" value="Protein_kinase_ATP_BS"/>
</dbReference>
<dbReference type="OMA" id="FEYLHYH"/>
<evidence type="ECO:0000313" key="10">
    <source>
        <dbReference type="EMBL" id="KAA8498576.1"/>
    </source>
</evidence>
<keyword evidence="1" id="KW-0723">Serine/threonine-protein kinase</keyword>
<evidence type="ECO:0000256" key="5">
    <source>
        <dbReference type="ARBA" id="ARBA00022777"/>
    </source>
</evidence>
<feature type="region of interest" description="Disordered" evidence="8">
    <location>
        <begin position="577"/>
        <end position="597"/>
    </location>
</feature>
<keyword evidence="3" id="KW-0808">Transferase</keyword>
<evidence type="ECO:0000256" key="8">
    <source>
        <dbReference type="SAM" id="MobiDB-lite"/>
    </source>
</evidence>
<keyword evidence="6 7" id="KW-0067">ATP-binding</keyword>